<evidence type="ECO:0000256" key="11">
    <source>
        <dbReference type="HAMAP-Rule" id="MF_00276"/>
    </source>
</evidence>
<dbReference type="GO" id="GO:0005886">
    <property type="term" value="C:plasma membrane"/>
    <property type="evidence" value="ECO:0007669"/>
    <property type="project" value="UniProtKB-SubCell"/>
</dbReference>
<dbReference type="GO" id="GO:0016787">
    <property type="term" value="F:hydrolase activity"/>
    <property type="evidence" value="ECO:0007669"/>
    <property type="project" value="UniProtKB-KW"/>
</dbReference>
<dbReference type="OrthoDB" id="9788285at2"/>
<keyword evidence="3 11" id="KW-0633">Potassium transport</keyword>
<keyword evidence="9 11" id="KW-0406">Ion transport</keyword>
<evidence type="ECO:0000256" key="9">
    <source>
        <dbReference type="ARBA" id="ARBA00023065"/>
    </source>
</evidence>
<comment type="similarity">
    <text evidence="11">Belongs to the KdpC family.</text>
</comment>
<proteinExistence type="inferred from homology"/>
<dbReference type="AlphaFoldDB" id="A0A1X4XUF3"/>
<name>A0A1X4XUF3_9BACT</name>
<evidence type="ECO:0000256" key="6">
    <source>
        <dbReference type="ARBA" id="ARBA00022840"/>
    </source>
</evidence>
<evidence type="ECO:0000256" key="8">
    <source>
        <dbReference type="ARBA" id="ARBA00022989"/>
    </source>
</evidence>
<dbReference type="PANTHER" id="PTHR30042:SF2">
    <property type="entry name" value="POTASSIUM-TRANSPORTING ATPASE KDPC SUBUNIT"/>
    <property type="match status" value="1"/>
</dbReference>
<keyword evidence="6 11" id="KW-0067">ATP-binding</keyword>
<evidence type="ECO:0000256" key="10">
    <source>
        <dbReference type="ARBA" id="ARBA00023136"/>
    </source>
</evidence>
<gene>
    <name evidence="11" type="primary">kdpC</name>
    <name evidence="12" type="ORF">DESAMIL20_713</name>
</gene>
<dbReference type="Proteomes" id="UP000194141">
    <property type="component" value="Unassembled WGS sequence"/>
</dbReference>
<evidence type="ECO:0000313" key="13">
    <source>
        <dbReference type="Proteomes" id="UP000194141"/>
    </source>
</evidence>
<evidence type="ECO:0000256" key="4">
    <source>
        <dbReference type="ARBA" id="ARBA00022692"/>
    </source>
</evidence>
<keyword evidence="8 11" id="KW-1133">Transmembrane helix</keyword>
<dbReference type="NCBIfam" id="NF001454">
    <property type="entry name" value="PRK00315.1"/>
    <property type="match status" value="1"/>
</dbReference>
<dbReference type="PIRSF" id="PIRSF001296">
    <property type="entry name" value="K_ATPase_KdpC"/>
    <property type="match status" value="1"/>
</dbReference>
<dbReference type="PANTHER" id="PTHR30042">
    <property type="entry name" value="POTASSIUM-TRANSPORTING ATPASE C CHAIN"/>
    <property type="match status" value="1"/>
</dbReference>
<comment type="function">
    <text evidence="11">Part of the high-affinity ATP-driven potassium transport (or Kdp) system, which catalyzes the hydrolysis of ATP coupled with the electrogenic transport of potassium into the cytoplasm. This subunit acts as a catalytic chaperone that increases the ATP-binding affinity of the ATP-hydrolyzing subunit KdpB by the formation of a transient KdpB/KdpC/ATP ternary complex.</text>
</comment>
<dbReference type="GO" id="GO:0005524">
    <property type="term" value="F:ATP binding"/>
    <property type="evidence" value="ECO:0007669"/>
    <property type="project" value="UniProtKB-UniRule"/>
</dbReference>
<dbReference type="NCBIfam" id="TIGR00681">
    <property type="entry name" value="kdpC"/>
    <property type="match status" value="1"/>
</dbReference>
<sequence>MKNIKQGFIVFVFLFIITGVMYPMIITLIGQIAFNKQVNGSLIYNNNHIPIASELIGQPFQSPNFFWPRPSSTPDFPYNALASGGSNLGPTNTELIKRVQERIKYLRENDLKGRVPSCLVLGSGSGLDPDITPSAALAQIPRISKYTHIPKNVLTELVEKHIKKRQLGFLGSDSVNVVELNLALIGAKKQYGRR</sequence>
<keyword evidence="1 11" id="KW-0813">Transport</keyword>
<evidence type="ECO:0000256" key="1">
    <source>
        <dbReference type="ARBA" id="ARBA00022448"/>
    </source>
</evidence>
<comment type="caution">
    <text evidence="12">The sequence shown here is derived from an EMBL/GenBank/DDBJ whole genome shotgun (WGS) entry which is preliminary data.</text>
</comment>
<evidence type="ECO:0000256" key="5">
    <source>
        <dbReference type="ARBA" id="ARBA00022741"/>
    </source>
</evidence>
<evidence type="ECO:0000256" key="7">
    <source>
        <dbReference type="ARBA" id="ARBA00022958"/>
    </source>
</evidence>
<keyword evidence="13" id="KW-1185">Reference proteome</keyword>
<dbReference type="Pfam" id="PF02669">
    <property type="entry name" value="KdpC"/>
    <property type="match status" value="1"/>
</dbReference>
<comment type="subunit">
    <text evidence="11">The system is composed of three essential subunits: KdpA, KdpB and KdpC.</text>
</comment>
<keyword evidence="2 11" id="KW-1003">Cell membrane</keyword>
<dbReference type="EMBL" id="MDSU01000018">
    <property type="protein sequence ID" value="OSS41160.1"/>
    <property type="molecule type" value="Genomic_DNA"/>
</dbReference>
<keyword evidence="4 11" id="KW-0812">Transmembrane</keyword>
<accession>A0A1X4XUF3</accession>
<dbReference type="HAMAP" id="MF_00276">
    <property type="entry name" value="KdpC"/>
    <property type="match status" value="1"/>
</dbReference>
<keyword evidence="7 11" id="KW-0630">Potassium</keyword>
<evidence type="ECO:0000313" key="12">
    <source>
        <dbReference type="EMBL" id="OSS41160.1"/>
    </source>
</evidence>
<keyword evidence="12" id="KW-0378">Hydrolase</keyword>
<dbReference type="STRING" id="1562698.DESAMIL20_713"/>
<reference evidence="12 13" key="1">
    <citation type="journal article" date="2017" name="Front. Microbiol.">
        <title>Genome Sequence of Desulfurella amilsii Strain TR1 and Comparative Genomics of Desulfurellaceae Family.</title>
        <authorList>
            <person name="Florentino A.P."/>
            <person name="Stams A.J."/>
            <person name="Sanchez-Andrea I."/>
        </authorList>
    </citation>
    <scope>NUCLEOTIDE SEQUENCE [LARGE SCALE GENOMIC DNA]</scope>
    <source>
        <strain evidence="12 13">TR1</strain>
    </source>
</reference>
<dbReference type="InterPro" id="IPR003820">
    <property type="entry name" value="KdpC"/>
</dbReference>
<evidence type="ECO:0000256" key="2">
    <source>
        <dbReference type="ARBA" id="ARBA00022475"/>
    </source>
</evidence>
<evidence type="ECO:0000256" key="3">
    <source>
        <dbReference type="ARBA" id="ARBA00022538"/>
    </source>
</evidence>
<dbReference type="RefSeq" id="WP_086033439.1">
    <property type="nucleotide sequence ID" value="NZ_MDSU01000018.1"/>
</dbReference>
<keyword evidence="5 11" id="KW-0547">Nucleotide-binding</keyword>
<keyword evidence="10 11" id="KW-0472">Membrane</keyword>
<comment type="subcellular location">
    <subcellularLocation>
        <location evidence="11">Cell membrane</location>
        <topology evidence="11">Single-pass membrane protein</topology>
    </subcellularLocation>
</comment>
<feature type="transmembrane region" description="Helical" evidence="11">
    <location>
        <begin position="7"/>
        <end position="34"/>
    </location>
</feature>
<protein>
    <recommendedName>
        <fullName evidence="11">Potassium-transporting ATPase KdpC subunit</fullName>
    </recommendedName>
    <alternativeName>
        <fullName evidence="11">ATP phosphohydrolase [potassium-transporting] C chain</fullName>
    </alternativeName>
    <alternativeName>
        <fullName evidence="11">Potassium-binding and translocating subunit C</fullName>
    </alternativeName>
    <alternativeName>
        <fullName evidence="11">Potassium-translocating ATPase C chain</fullName>
    </alternativeName>
</protein>
<organism evidence="12 13">
    <name type="scientific">Desulfurella amilsii</name>
    <dbReference type="NCBI Taxonomy" id="1562698"/>
    <lineage>
        <taxon>Bacteria</taxon>
        <taxon>Pseudomonadati</taxon>
        <taxon>Campylobacterota</taxon>
        <taxon>Desulfurellia</taxon>
        <taxon>Desulfurellales</taxon>
        <taxon>Desulfurellaceae</taxon>
        <taxon>Desulfurella</taxon>
    </lineage>
</organism>
<dbReference type="GO" id="GO:0008556">
    <property type="term" value="F:P-type potassium transmembrane transporter activity"/>
    <property type="evidence" value="ECO:0007669"/>
    <property type="project" value="InterPro"/>
</dbReference>